<feature type="transmembrane region" description="Helical" evidence="6">
    <location>
        <begin position="136"/>
        <end position="156"/>
    </location>
</feature>
<dbReference type="eggNOG" id="COG2814">
    <property type="taxonomic scope" value="Bacteria"/>
</dbReference>
<comment type="subcellular location">
    <subcellularLocation>
        <location evidence="1">Cell membrane</location>
        <topology evidence="1">Multi-pass membrane protein</topology>
    </subcellularLocation>
</comment>
<evidence type="ECO:0000256" key="1">
    <source>
        <dbReference type="ARBA" id="ARBA00004651"/>
    </source>
</evidence>
<keyword evidence="2" id="KW-1003">Cell membrane</keyword>
<dbReference type="RefSeq" id="WP_020951022.1">
    <property type="nucleotide sequence ID" value="NC_022041.1"/>
</dbReference>
<gene>
    <name evidence="8" type="ORF">JCM7686_2314</name>
</gene>
<evidence type="ECO:0000256" key="5">
    <source>
        <dbReference type="ARBA" id="ARBA00023136"/>
    </source>
</evidence>
<evidence type="ECO:0000256" key="3">
    <source>
        <dbReference type="ARBA" id="ARBA00022692"/>
    </source>
</evidence>
<feature type="transmembrane region" description="Helical" evidence="6">
    <location>
        <begin position="97"/>
        <end position="115"/>
    </location>
</feature>
<feature type="transmembrane region" description="Helical" evidence="6">
    <location>
        <begin position="237"/>
        <end position="264"/>
    </location>
</feature>
<keyword evidence="9" id="KW-1185">Reference proteome</keyword>
<keyword evidence="3 6" id="KW-0812">Transmembrane</keyword>
<dbReference type="PATRIC" id="fig|1367847.3.peg.2309"/>
<reference evidence="8 9" key="1">
    <citation type="journal article" date="2014" name="BMC Genomics">
        <title>Architecture and functions of a multipartite genome of the methylotrophic bacterium Paracoccus aminophilus JCM 7686, containing primary and secondary chromids.</title>
        <authorList>
            <person name="Dziewit L."/>
            <person name="Czarnecki J."/>
            <person name="Wibberg D."/>
            <person name="Radlinska M."/>
            <person name="Mrozek P."/>
            <person name="Szymczak M."/>
            <person name="Schluter A."/>
            <person name="Puhler A."/>
            <person name="Bartosik D."/>
        </authorList>
    </citation>
    <scope>NUCLEOTIDE SEQUENCE [LARGE SCALE GENOMIC DNA]</scope>
    <source>
        <strain evidence="8">JCM 7686</strain>
    </source>
</reference>
<proteinExistence type="predicted"/>
<keyword evidence="4 6" id="KW-1133">Transmembrane helix</keyword>
<dbReference type="PROSITE" id="PS50850">
    <property type="entry name" value="MFS"/>
    <property type="match status" value="1"/>
</dbReference>
<keyword evidence="5 6" id="KW-0472">Membrane</keyword>
<dbReference type="EMBL" id="CP006650">
    <property type="protein sequence ID" value="AGT09384.1"/>
    <property type="molecule type" value="Genomic_DNA"/>
</dbReference>
<organism evidence="8 9">
    <name type="scientific">Paracoccus aminophilus JCM 7686</name>
    <dbReference type="NCBI Taxonomy" id="1367847"/>
    <lineage>
        <taxon>Bacteria</taxon>
        <taxon>Pseudomonadati</taxon>
        <taxon>Pseudomonadota</taxon>
        <taxon>Alphaproteobacteria</taxon>
        <taxon>Rhodobacterales</taxon>
        <taxon>Paracoccaceae</taxon>
        <taxon>Paracoccus</taxon>
    </lineage>
</organism>
<feature type="transmembrane region" description="Helical" evidence="6">
    <location>
        <begin position="73"/>
        <end position="91"/>
    </location>
</feature>
<dbReference type="SUPFAM" id="SSF103473">
    <property type="entry name" value="MFS general substrate transporter"/>
    <property type="match status" value="1"/>
</dbReference>
<feature type="transmembrane region" description="Helical" evidence="6">
    <location>
        <begin position="276"/>
        <end position="294"/>
    </location>
</feature>
<evidence type="ECO:0000256" key="6">
    <source>
        <dbReference type="SAM" id="Phobius"/>
    </source>
</evidence>
<dbReference type="Proteomes" id="UP000015480">
    <property type="component" value="Chromosome"/>
</dbReference>
<feature type="transmembrane region" description="Helical" evidence="6">
    <location>
        <begin position="213"/>
        <end position="231"/>
    </location>
</feature>
<dbReference type="GO" id="GO:0005886">
    <property type="term" value="C:plasma membrane"/>
    <property type="evidence" value="ECO:0007669"/>
    <property type="project" value="UniProtKB-SubCell"/>
</dbReference>
<dbReference type="KEGG" id="pami:JCM7686_2314"/>
<evidence type="ECO:0000259" key="7">
    <source>
        <dbReference type="PROSITE" id="PS50850"/>
    </source>
</evidence>
<dbReference type="InterPro" id="IPR050189">
    <property type="entry name" value="MFS_Efflux_Transporters"/>
</dbReference>
<dbReference type="Pfam" id="PF07690">
    <property type="entry name" value="MFS_1"/>
    <property type="match status" value="1"/>
</dbReference>
<accession>S5XPV8</accession>
<dbReference type="OrthoDB" id="8667309at2"/>
<dbReference type="InterPro" id="IPR020846">
    <property type="entry name" value="MFS_dom"/>
</dbReference>
<dbReference type="Gene3D" id="1.20.1250.20">
    <property type="entry name" value="MFS general substrate transporter like domains"/>
    <property type="match status" value="1"/>
</dbReference>
<feature type="transmembrane region" description="Helical" evidence="6">
    <location>
        <begin position="162"/>
        <end position="180"/>
    </location>
</feature>
<dbReference type="InterPro" id="IPR036259">
    <property type="entry name" value="MFS_trans_sf"/>
</dbReference>
<dbReference type="PANTHER" id="PTHR43124:SF3">
    <property type="entry name" value="CHLORAMPHENICOL EFFLUX PUMP RV0191"/>
    <property type="match status" value="1"/>
</dbReference>
<dbReference type="AlphaFoldDB" id="S5XPV8"/>
<evidence type="ECO:0000256" key="4">
    <source>
        <dbReference type="ARBA" id="ARBA00022989"/>
    </source>
</evidence>
<evidence type="ECO:0000313" key="9">
    <source>
        <dbReference type="Proteomes" id="UP000015480"/>
    </source>
</evidence>
<protein>
    <submittedName>
        <fullName evidence="8">Major facilitator superfamily protein</fullName>
    </submittedName>
</protein>
<dbReference type="InterPro" id="IPR011701">
    <property type="entry name" value="MFS"/>
</dbReference>
<evidence type="ECO:0000256" key="2">
    <source>
        <dbReference type="ARBA" id="ARBA00022475"/>
    </source>
</evidence>
<feature type="transmembrane region" description="Helical" evidence="6">
    <location>
        <begin position="334"/>
        <end position="356"/>
    </location>
</feature>
<sequence length="389" mass="40324">MQNLSRLSLLLLVAGVILVGANAFVLSPILGDVARDLDTDPTRVARAISAFGVATAFSAFSFAGMVDRWGPRRVLSLGALLVAVAQIIGAASQSWQVLAASQLLAGLAVGVMLPATYSTATRTAAPGQETAQLGKVLTGWAVSLVAAVPLSAFITAHFGWRAIYGLLAALSLAVALGFALRMPALARPAAEGLEAGPRLNPLQALRLPGVKRILFVCLLFMTAFYGSFSYFGEGIRAAFGGGAATAGLYVMYYGIGFGLSGALIGKLGSVRARRAMIVLLLCIALNYVAMSFSLGHGLVMALSVGVWGFLNQFGLNAIIVLLNRAAPAAGGAVMGLHSTVTYLAVFLGPYLMSFVFRQSGFAPIPAIAGGLILVSSIFLLLSPRETEQG</sequence>
<dbReference type="PANTHER" id="PTHR43124">
    <property type="entry name" value="PURINE EFFLUX PUMP PBUE"/>
    <property type="match status" value="1"/>
</dbReference>
<dbReference type="HOGENOM" id="CLU_001265_61_5_5"/>
<dbReference type="GO" id="GO:0022857">
    <property type="term" value="F:transmembrane transporter activity"/>
    <property type="evidence" value="ECO:0007669"/>
    <property type="project" value="InterPro"/>
</dbReference>
<evidence type="ECO:0000313" key="8">
    <source>
        <dbReference type="EMBL" id="AGT09384.1"/>
    </source>
</evidence>
<dbReference type="STRING" id="1367847.JCM7686_2314"/>
<feature type="transmembrane region" description="Helical" evidence="6">
    <location>
        <begin position="300"/>
        <end position="322"/>
    </location>
</feature>
<feature type="domain" description="Major facilitator superfamily (MFS) profile" evidence="7">
    <location>
        <begin position="8"/>
        <end position="387"/>
    </location>
</feature>
<name>S5XPV8_PARAH</name>
<feature type="transmembrane region" description="Helical" evidence="6">
    <location>
        <begin position="362"/>
        <end position="381"/>
    </location>
</feature>
<feature type="transmembrane region" description="Helical" evidence="6">
    <location>
        <begin position="47"/>
        <end position="66"/>
    </location>
</feature>